<evidence type="ECO:0000313" key="9">
    <source>
        <dbReference type="Proteomes" id="UP000275408"/>
    </source>
</evidence>
<organism evidence="8 9">
    <name type="scientific">Pocillopora damicornis</name>
    <name type="common">Cauliflower coral</name>
    <name type="synonym">Millepora damicornis</name>
    <dbReference type="NCBI Taxonomy" id="46731"/>
    <lineage>
        <taxon>Eukaryota</taxon>
        <taxon>Metazoa</taxon>
        <taxon>Cnidaria</taxon>
        <taxon>Anthozoa</taxon>
        <taxon>Hexacorallia</taxon>
        <taxon>Scleractinia</taxon>
        <taxon>Astrocoeniina</taxon>
        <taxon>Pocilloporidae</taxon>
        <taxon>Pocillopora</taxon>
    </lineage>
</organism>
<dbReference type="GO" id="GO:0032418">
    <property type="term" value="P:lysosome localization"/>
    <property type="evidence" value="ECO:0007669"/>
    <property type="project" value="InterPro"/>
</dbReference>
<protein>
    <recommendedName>
        <fullName evidence="3">BLOC-1-related complex subunit 5</fullName>
    </recommendedName>
</protein>
<dbReference type="GO" id="GO:0099078">
    <property type="term" value="C:BORC complex"/>
    <property type="evidence" value="ECO:0007669"/>
    <property type="project" value="TreeGrafter"/>
</dbReference>
<dbReference type="InterPro" id="IPR018780">
    <property type="entry name" value="TBORCS5"/>
</dbReference>
<accession>A0A3M6TTJ9</accession>
<reference evidence="8 9" key="1">
    <citation type="journal article" date="2018" name="Sci. Rep.">
        <title>Comparative analysis of the Pocillopora damicornis genome highlights role of immune system in coral evolution.</title>
        <authorList>
            <person name="Cunning R."/>
            <person name="Bay R.A."/>
            <person name="Gillette P."/>
            <person name="Baker A.C."/>
            <person name="Traylor-Knowles N."/>
        </authorList>
    </citation>
    <scope>NUCLEOTIDE SEQUENCE [LARGE SCALE GENOMIC DNA]</scope>
    <source>
        <strain evidence="8">RSMAS</strain>
        <tissue evidence="8">Whole animal</tissue>
    </source>
</reference>
<dbReference type="GO" id="GO:0072384">
    <property type="term" value="P:organelle transport along microtubule"/>
    <property type="evidence" value="ECO:0007669"/>
    <property type="project" value="TreeGrafter"/>
</dbReference>
<dbReference type="EMBL" id="RCHS01002970">
    <property type="protein sequence ID" value="RMX44651.1"/>
    <property type="molecule type" value="Genomic_DNA"/>
</dbReference>
<feature type="compositionally biased region" description="Basic and acidic residues" evidence="7">
    <location>
        <begin position="27"/>
        <end position="42"/>
    </location>
</feature>
<dbReference type="Pfam" id="PF10158">
    <property type="entry name" value="LOH1CR12"/>
    <property type="match status" value="1"/>
</dbReference>
<dbReference type="CDD" id="cd22789">
    <property type="entry name" value="BORCS5-like"/>
    <property type="match status" value="1"/>
</dbReference>
<dbReference type="STRING" id="46731.A0A3M6TTJ9"/>
<keyword evidence="5" id="KW-0458">Lysosome</keyword>
<sequence>MGQDQSSGFPGQMGHPNVPASAHSVGKVKDDDGKSKSKQRAKLEDIMVVNAPTGKTKLVSKNEDHDIRNLNELPYFLPLLRSTVNVPASRDLDFLDKFDLRPCLSLCSRYEKHLKQCAEAVSFDQHMLSSQIREMDTYCASVLRRVNDRYKRLSQVAMQMKKVEEMNTNLRRIDANLKRLVPMMERLNNVLPDEERLEEFALSPYSIQR</sequence>
<comment type="caution">
    <text evidence="8">The sequence shown here is derived from an EMBL/GenBank/DDBJ whole genome shotgun (WGS) entry which is preliminary data.</text>
</comment>
<evidence type="ECO:0000256" key="3">
    <source>
        <dbReference type="ARBA" id="ARBA00022300"/>
    </source>
</evidence>
<name>A0A3M6TTJ9_POCDA</name>
<evidence type="ECO:0000256" key="4">
    <source>
        <dbReference type="ARBA" id="ARBA00023136"/>
    </source>
</evidence>
<dbReference type="GO" id="GO:0098574">
    <property type="term" value="C:cytoplasmic side of lysosomal membrane"/>
    <property type="evidence" value="ECO:0007669"/>
    <property type="project" value="TreeGrafter"/>
</dbReference>
<dbReference type="GO" id="GO:1903744">
    <property type="term" value="P:positive regulation of anterograde synaptic vesicle transport"/>
    <property type="evidence" value="ECO:0007669"/>
    <property type="project" value="TreeGrafter"/>
</dbReference>
<dbReference type="OrthoDB" id="10035640at2759"/>
<feature type="region of interest" description="Disordered" evidence="7">
    <location>
        <begin position="1"/>
        <end position="42"/>
    </location>
</feature>
<dbReference type="PANTHER" id="PTHR31634:SF2">
    <property type="entry name" value="BLOC-1-RELATED COMPLEX SUBUNIT 5"/>
    <property type="match status" value="1"/>
</dbReference>
<keyword evidence="9" id="KW-1185">Reference proteome</keyword>
<evidence type="ECO:0000256" key="2">
    <source>
        <dbReference type="ARBA" id="ARBA00010235"/>
    </source>
</evidence>
<dbReference type="PANTHER" id="PTHR31634">
    <property type="entry name" value="BLOC-1-RELATED COMPLEX SUBUNIT 5"/>
    <property type="match status" value="1"/>
</dbReference>
<evidence type="ECO:0000256" key="7">
    <source>
        <dbReference type="SAM" id="MobiDB-lite"/>
    </source>
</evidence>
<keyword evidence="4" id="KW-0472">Membrane</keyword>
<dbReference type="OMA" id="EGRPHDP"/>
<evidence type="ECO:0000313" key="8">
    <source>
        <dbReference type="EMBL" id="RMX44651.1"/>
    </source>
</evidence>
<evidence type="ECO:0000256" key="1">
    <source>
        <dbReference type="ARBA" id="ARBA00004122"/>
    </source>
</evidence>
<comment type="similarity">
    <text evidence="2">Belongs to the BORCS5 family.</text>
</comment>
<evidence type="ECO:0000256" key="6">
    <source>
        <dbReference type="ARBA" id="ARBA00023288"/>
    </source>
</evidence>
<dbReference type="GO" id="GO:0030672">
    <property type="term" value="C:synaptic vesicle membrane"/>
    <property type="evidence" value="ECO:0007669"/>
    <property type="project" value="TreeGrafter"/>
</dbReference>
<dbReference type="AlphaFoldDB" id="A0A3M6TTJ9"/>
<proteinExistence type="inferred from homology"/>
<comment type="subcellular location">
    <subcellularLocation>
        <location evidence="1">Lysosome membrane</location>
        <topology evidence="1">Lipid-anchor</topology>
        <orientation evidence="1">Cytoplasmic side</orientation>
    </subcellularLocation>
</comment>
<keyword evidence="6" id="KW-0449">Lipoprotein</keyword>
<evidence type="ECO:0000256" key="5">
    <source>
        <dbReference type="ARBA" id="ARBA00023228"/>
    </source>
</evidence>
<gene>
    <name evidence="8" type="ORF">pdam_00002758</name>
</gene>
<dbReference type="Proteomes" id="UP000275408">
    <property type="component" value="Unassembled WGS sequence"/>
</dbReference>